<dbReference type="OrthoDB" id="30795at2157"/>
<dbReference type="AlphaFoldDB" id="A0A1I4NRK0"/>
<dbReference type="InterPro" id="IPR036390">
    <property type="entry name" value="WH_DNA-bd_sf"/>
</dbReference>
<feature type="domain" description="Transcription regulator TrmB C-terminal" evidence="3">
    <location>
        <begin position="110"/>
        <end position="262"/>
    </location>
</feature>
<dbReference type="InterPro" id="IPR051797">
    <property type="entry name" value="TrmB-like"/>
</dbReference>
<gene>
    <name evidence="4" type="ORF">SAMN04488696_0222</name>
</gene>
<reference evidence="5" key="1">
    <citation type="submission" date="2016-10" db="EMBL/GenBank/DDBJ databases">
        <authorList>
            <person name="Varghese N."/>
            <person name="Submissions S."/>
        </authorList>
    </citation>
    <scope>NUCLEOTIDE SEQUENCE [LARGE SCALE GENOMIC DNA]</scope>
    <source>
        <strain evidence="5">Mob M</strain>
    </source>
</reference>
<dbReference type="STRING" id="487685.SAMN04488696_0222"/>
<sequence length="267" mass="29956">MLLTSLQNLGFTSYEAKVFIALAKNESATVSALHLDSDVPNSAIYGALKKLEKRGIIEFQNTKPMRYRCLPPEDAILKLKRDFEDECDKVLSELNEIYGVSSCGRTEELIWTIKGARNVTDKVIQMLEGAEKDILVMSSSTPFRTFAENYPSLRKDYMTIIGIFNRKTTDEGVSVRVISSSDDEARKISNMVPLASVKVNSVKDASFDLKSFVVVIDDNEMLVDIMKEDDGEADLTAVWTNGAEFAYTMSHLLNAKWETSEDYDTVK</sequence>
<evidence type="ECO:0000259" key="3">
    <source>
        <dbReference type="Pfam" id="PF11495"/>
    </source>
</evidence>
<evidence type="ECO:0000313" key="5">
    <source>
        <dbReference type="Proteomes" id="UP000198535"/>
    </source>
</evidence>
<dbReference type="Pfam" id="PF11495">
    <property type="entry name" value="Regulator_TrmB"/>
    <property type="match status" value="1"/>
</dbReference>
<dbReference type="PANTHER" id="PTHR34293:SF1">
    <property type="entry name" value="HTH-TYPE TRANSCRIPTIONAL REGULATOR TRMBL2"/>
    <property type="match status" value="1"/>
</dbReference>
<keyword evidence="5" id="KW-1185">Reference proteome</keyword>
<protein>
    <submittedName>
        <fullName evidence="4">Sugar-specific transcriptional regulator TrmB</fullName>
    </submittedName>
</protein>
<comment type="similarity">
    <text evidence="1">Belongs to the transcriptional regulator TrmB family.</text>
</comment>
<accession>A0A1I4NRK0</accession>
<evidence type="ECO:0000259" key="2">
    <source>
        <dbReference type="Pfam" id="PF01978"/>
    </source>
</evidence>
<dbReference type="InterPro" id="IPR036388">
    <property type="entry name" value="WH-like_DNA-bd_sf"/>
</dbReference>
<dbReference type="Pfam" id="PF01978">
    <property type="entry name" value="TrmB"/>
    <property type="match status" value="1"/>
</dbReference>
<dbReference type="InterPro" id="IPR021586">
    <property type="entry name" value="Tscrpt_reg_TrmB_C"/>
</dbReference>
<proteinExistence type="inferred from homology"/>
<dbReference type="Gene3D" id="1.10.10.10">
    <property type="entry name" value="Winged helix-like DNA-binding domain superfamily/Winged helix DNA-binding domain"/>
    <property type="match status" value="1"/>
</dbReference>
<feature type="domain" description="Transcription regulator TrmB N-terminal" evidence="2">
    <location>
        <begin position="6"/>
        <end position="73"/>
    </location>
</feature>
<name>A0A1I4NRK0_9EURY</name>
<dbReference type="EMBL" id="FOUJ01000001">
    <property type="protein sequence ID" value="SFM18144.1"/>
    <property type="molecule type" value="Genomic_DNA"/>
</dbReference>
<dbReference type="SUPFAM" id="SSF46785">
    <property type="entry name" value="Winged helix' DNA-binding domain"/>
    <property type="match status" value="1"/>
</dbReference>
<evidence type="ECO:0000313" key="4">
    <source>
        <dbReference type="EMBL" id="SFM18144.1"/>
    </source>
</evidence>
<dbReference type="CDD" id="cd09124">
    <property type="entry name" value="PLDc_like_TrmB_middle"/>
    <property type="match status" value="1"/>
</dbReference>
<dbReference type="InterPro" id="IPR002831">
    <property type="entry name" value="Tscrpt_reg_TrmB_N"/>
</dbReference>
<organism evidence="4 5">
    <name type="scientific">Methanolobus profundi</name>
    <dbReference type="NCBI Taxonomy" id="487685"/>
    <lineage>
        <taxon>Archaea</taxon>
        <taxon>Methanobacteriati</taxon>
        <taxon>Methanobacteriota</taxon>
        <taxon>Stenosarchaea group</taxon>
        <taxon>Methanomicrobia</taxon>
        <taxon>Methanosarcinales</taxon>
        <taxon>Methanosarcinaceae</taxon>
        <taxon>Methanolobus</taxon>
    </lineage>
</organism>
<dbReference type="Proteomes" id="UP000198535">
    <property type="component" value="Unassembled WGS sequence"/>
</dbReference>
<evidence type="ECO:0000256" key="1">
    <source>
        <dbReference type="ARBA" id="ARBA00007287"/>
    </source>
</evidence>
<dbReference type="PANTHER" id="PTHR34293">
    <property type="entry name" value="HTH-TYPE TRANSCRIPTIONAL REGULATOR TRMBL2"/>
    <property type="match status" value="1"/>
</dbReference>
<dbReference type="RefSeq" id="WP_091931982.1">
    <property type="nucleotide sequence ID" value="NZ_FOUJ01000001.1"/>
</dbReference>